<dbReference type="EMBL" id="BARV01027051">
    <property type="protein sequence ID" value="GAI46312.1"/>
    <property type="molecule type" value="Genomic_DNA"/>
</dbReference>
<reference evidence="3" key="1">
    <citation type="journal article" date="2014" name="Front. Microbiol.">
        <title>High frequency of phylogenetically diverse reductive dehalogenase-homologous genes in deep subseafloor sedimentary metagenomes.</title>
        <authorList>
            <person name="Kawai M."/>
            <person name="Futagami T."/>
            <person name="Toyoda A."/>
            <person name="Takaki Y."/>
            <person name="Nishi S."/>
            <person name="Hori S."/>
            <person name="Arai W."/>
            <person name="Tsubouchi T."/>
            <person name="Morono Y."/>
            <person name="Uchiyama I."/>
            <person name="Ito T."/>
            <person name="Fujiyama A."/>
            <person name="Inagaki F."/>
            <person name="Takami H."/>
        </authorList>
    </citation>
    <scope>NUCLEOTIDE SEQUENCE</scope>
    <source>
        <strain evidence="3">Expedition CK06-06</strain>
    </source>
</reference>
<sequence length="94" mass="10487">MNKIKYVIIDSKDNCGTALDKIPKDAKVGLINKTIKINDVIPLGHKFAIMNIKKGSYIIKYGEVIGVSTEDISEGDWIHTHNIRSSYLKVKNDG</sequence>
<dbReference type="SMART" id="SM00858">
    <property type="entry name" value="SAF"/>
    <property type="match status" value="1"/>
</dbReference>
<dbReference type="AlphaFoldDB" id="X1NQI9"/>
<proteinExistence type="predicted"/>
<dbReference type="Pfam" id="PF08666">
    <property type="entry name" value="SAF"/>
    <property type="match status" value="1"/>
</dbReference>
<gene>
    <name evidence="3" type="ORF">S06H3_43591</name>
</gene>
<dbReference type="InterPro" id="IPR013974">
    <property type="entry name" value="SAF"/>
</dbReference>
<protein>
    <recommendedName>
        <fullName evidence="2">SAF domain-containing protein</fullName>
    </recommendedName>
</protein>
<comment type="caution">
    <text evidence="3">The sequence shown here is derived from an EMBL/GenBank/DDBJ whole genome shotgun (WGS) entry which is preliminary data.</text>
</comment>
<dbReference type="Gene3D" id="2.30.130.110">
    <property type="match status" value="1"/>
</dbReference>
<keyword evidence="1" id="KW-0456">Lyase</keyword>
<dbReference type="PANTHER" id="PTHR30536:SF5">
    <property type="entry name" value="ALTRONATE DEHYDRATASE"/>
    <property type="match status" value="1"/>
</dbReference>
<dbReference type="InterPro" id="IPR044144">
    <property type="entry name" value="SAF_UxaA/GarD"/>
</dbReference>
<dbReference type="GO" id="GO:0019698">
    <property type="term" value="P:D-galacturonate catabolic process"/>
    <property type="evidence" value="ECO:0007669"/>
    <property type="project" value="TreeGrafter"/>
</dbReference>
<evidence type="ECO:0000256" key="1">
    <source>
        <dbReference type="ARBA" id="ARBA00023239"/>
    </source>
</evidence>
<dbReference type="CDD" id="cd11613">
    <property type="entry name" value="SAF_AH_GD"/>
    <property type="match status" value="1"/>
</dbReference>
<evidence type="ECO:0000259" key="2">
    <source>
        <dbReference type="SMART" id="SM00858"/>
    </source>
</evidence>
<name>X1NQI9_9ZZZZ</name>
<accession>X1NQI9</accession>
<dbReference type="GO" id="GO:0016829">
    <property type="term" value="F:lyase activity"/>
    <property type="evidence" value="ECO:0007669"/>
    <property type="project" value="UniProtKB-KW"/>
</dbReference>
<dbReference type="PANTHER" id="PTHR30536">
    <property type="entry name" value="ALTRONATE/GALACTARATE DEHYDRATASE"/>
    <property type="match status" value="1"/>
</dbReference>
<dbReference type="InterPro" id="IPR052172">
    <property type="entry name" value="UxaA_altronate/galactarate_dh"/>
</dbReference>
<organism evidence="3">
    <name type="scientific">marine sediment metagenome</name>
    <dbReference type="NCBI Taxonomy" id="412755"/>
    <lineage>
        <taxon>unclassified sequences</taxon>
        <taxon>metagenomes</taxon>
        <taxon>ecological metagenomes</taxon>
    </lineage>
</organism>
<evidence type="ECO:0000313" key="3">
    <source>
        <dbReference type="EMBL" id="GAI46312.1"/>
    </source>
</evidence>
<feature type="domain" description="SAF" evidence="2">
    <location>
        <begin position="13"/>
        <end position="84"/>
    </location>
</feature>